<reference evidence="7 8" key="1">
    <citation type="submission" date="2024-05" db="EMBL/GenBank/DDBJ databases">
        <title>Roseateles sp. 2.12 16S ribosomal RNA gene Genome sequencing and assembly.</title>
        <authorList>
            <person name="Woo H."/>
        </authorList>
    </citation>
    <scope>NUCLEOTIDE SEQUENCE [LARGE SCALE GENOMIC DNA]</scope>
    <source>
        <strain evidence="7 8">2.12</strain>
    </source>
</reference>
<evidence type="ECO:0000256" key="1">
    <source>
        <dbReference type="ARBA" id="ARBA00022481"/>
    </source>
</evidence>
<dbReference type="SMART" id="SM00304">
    <property type="entry name" value="HAMP"/>
    <property type="match status" value="1"/>
</dbReference>
<feature type="domain" description="Methyl-accepting transducer" evidence="5">
    <location>
        <begin position="262"/>
        <end position="491"/>
    </location>
</feature>
<dbReference type="InterPro" id="IPR051310">
    <property type="entry name" value="MCP_chemotaxis"/>
</dbReference>
<protein>
    <submittedName>
        <fullName evidence="7">Methyl-accepting chemotaxis protein</fullName>
    </submittedName>
</protein>
<comment type="similarity">
    <text evidence="2">Belongs to the methyl-accepting chemotaxis (MCP) protein family.</text>
</comment>
<evidence type="ECO:0000256" key="2">
    <source>
        <dbReference type="ARBA" id="ARBA00029447"/>
    </source>
</evidence>
<dbReference type="EMBL" id="JBDPZC010000017">
    <property type="protein sequence ID" value="MEO3715686.1"/>
    <property type="molecule type" value="Genomic_DNA"/>
</dbReference>
<keyword evidence="4" id="KW-1133">Transmembrane helix</keyword>
<dbReference type="InterPro" id="IPR004090">
    <property type="entry name" value="Chemotax_Me-accpt_rcpt"/>
</dbReference>
<dbReference type="CDD" id="cd11386">
    <property type="entry name" value="MCP_signal"/>
    <property type="match status" value="1"/>
</dbReference>
<dbReference type="InterPro" id="IPR004089">
    <property type="entry name" value="MCPsignal_dom"/>
</dbReference>
<sequence length="506" mass="54139">MLNTITRMLTALSVSALLTMAILLGASLWGVRHSEAIARQTFDAKDVAADILPPPLYLIELRLVLSQAQEGLLSREQATAELGRLRTEYDARIAYWKANPPHGLEVQLLGAQHQAAERFFDGAQQLLALPADVDAEQRKAALARAHAQYLEHRAGVDVTVQAANRFAESSVAEFDATGRRLIGSQALLTVLAMALLLLFGRLMGQRICKPIRRAVSVAEAVAQGILSSRIQVEGPRETVQLLQALSQMNQNLSSLVSHVRASADDMAQGIGEIATGNADLSHRTENQASNLERTASALEQLSSTMRDNAETAGQAASMAREVHQVAERGGGTVQRVVQTMQGIHGASERIGEIIGVIDSIAFQTNILALNAAVEAARAGEQGRGFAVVASEVRALAQRSAGAAKEIAHLIQDSMARVERGNALVGEAGQTMGELVAQMQRLRDLIDRLSHANSEQSQGISQINGSVAQLDGMTQQNAALVEQSAAAAESLSRQSGRLVECVQRFQL</sequence>
<evidence type="ECO:0000313" key="7">
    <source>
        <dbReference type="EMBL" id="MEO3715686.1"/>
    </source>
</evidence>
<dbReference type="SUPFAM" id="SSF58104">
    <property type="entry name" value="Methyl-accepting chemotaxis protein (MCP) signaling domain"/>
    <property type="match status" value="1"/>
</dbReference>
<keyword evidence="1" id="KW-0488">Methylation</keyword>
<keyword evidence="8" id="KW-1185">Reference proteome</keyword>
<dbReference type="Pfam" id="PF00015">
    <property type="entry name" value="MCPsignal"/>
    <property type="match status" value="1"/>
</dbReference>
<dbReference type="PRINTS" id="PR00260">
    <property type="entry name" value="CHEMTRNSDUCR"/>
</dbReference>
<evidence type="ECO:0000256" key="4">
    <source>
        <dbReference type="SAM" id="Phobius"/>
    </source>
</evidence>
<dbReference type="CDD" id="cd06225">
    <property type="entry name" value="HAMP"/>
    <property type="match status" value="1"/>
</dbReference>
<dbReference type="RefSeq" id="WP_347613281.1">
    <property type="nucleotide sequence ID" value="NZ_JBDPZC010000017.1"/>
</dbReference>
<dbReference type="Gene3D" id="1.10.287.950">
    <property type="entry name" value="Methyl-accepting chemotaxis protein"/>
    <property type="match status" value="1"/>
</dbReference>
<dbReference type="InterPro" id="IPR003660">
    <property type="entry name" value="HAMP_dom"/>
</dbReference>
<feature type="transmembrane region" description="Helical" evidence="4">
    <location>
        <begin position="186"/>
        <end position="204"/>
    </location>
</feature>
<gene>
    <name evidence="7" type="ORF">ABDJ40_23170</name>
</gene>
<feature type="domain" description="HAMP" evidence="6">
    <location>
        <begin position="205"/>
        <end position="257"/>
    </location>
</feature>
<keyword evidence="3" id="KW-0807">Transducer</keyword>
<dbReference type="SMART" id="SM00283">
    <property type="entry name" value="MA"/>
    <property type="match status" value="1"/>
</dbReference>
<keyword evidence="4" id="KW-0472">Membrane</keyword>
<dbReference type="PANTHER" id="PTHR43531:SF14">
    <property type="entry name" value="METHYL-ACCEPTING CHEMOTAXIS PROTEIN I-RELATED"/>
    <property type="match status" value="1"/>
</dbReference>
<evidence type="ECO:0000313" key="8">
    <source>
        <dbReference type="Proteomes" id="UP001462640"/>
    </source>
</evidence>
<accession>A0ABV0GKP5</accession>
<name>A0ABV0GKP5_9BURK</name>
<dbReference type="Proteomes" id="UP001462640">
    <property type="component" value="Unassembled WGS sequence"/>
</dbReference>
<dbReference type="PANTHER" id="PTHR43531">
    <property type="entry name" value="PROTEIN ICFG"/>
    <property type="match status" value="1"/>
</dbReference>
<keyword evidence="4" id="KW-0812">Transmembrane</keyword>
<organism evidence="7 8">
    <name type="scientific">Roseateles flavus</name>
    <dbReference type="NCBI Taxonomy" id="3149041"/>
    <lineage>
        <taxon>Bacteria</taxon>
        <taxon>Pseudomonadati</taxon>
        <taxon>Pseudomonadota</taxon>
        <taxon>Betaproteobacteria</taxon>
        <taxon>Burkholderiales</taxon>
        <taxon>Sphaerotilaceae</taxon>
        <taxon>Roseateles</taxon>
    </lineage>
</organism>
<proteinExistence type="inferred from homology"/>
<dbReference type="PROSITE" id="PS50111">
    <property type="entry name" value="CHEMOTAXIS_TRANSDUC_2"/>
    <property type="match status" value="1"/>
</dbReference>
<dbReference type="PROSITE" id="PS50885">
    <property type="entry name" value="HAMP"/>
    <property type="match status" value="1"/>
</dbReference>
<evidence type="ECO:0000259" key="5">
    <source>
        <dbReference type="PROSITE" id="PS50111"/>
    </source>
</evidence>
<evidence type="ECO:0000256" key="3">
    <source>
        <dbReference type="PROSITE-ProRule" id="PRU00284"/>
    </source>
</evidence>
<evidence type="ECO:0000259" key="6">
    <source>
        <dbReference type="PROSITE" id="PS50885"/>
    </source>
</evidence>
<dbReference type="Pfam" id="PF00672">
    <property type="entry name" value="HAMP"/>
    <property type="match status" value="1"/>
</dbReference>
<comment type="caution">
    <text evidence="7">The sequence shown here is derived from an EMBL/GenBank/DDBJ whole genome shotgun (WGS) entry which is preliminary data.</text>
</comment>